<feature type="chain" id="PRO_5007383092" evidence="1">
    <location>
        <begin position="24"/>
        <end position="58"/>
    </location>
</feature>
<dbReference type="EMBL" id="BBNS01000050">
    <property type="protein sequence ID" value="GAL73333.1"/>
    <property type="molecule type" value="Genomic_DNA"/>
</dbReference>
<accession>A0A090WLL5</accession>
<evidence type="ECO:0000313" key="2">
    <source>
        <dbReference type="EMBL" id="GAL68357.1"/>
    </source>
</evidence>
<name>A0A090WLL5_9FLAO</name>
<protein>
    <submittedName>
        <fullName evidence="2">Uncharacterized protein</fullName>
    </submittedName>
</protein>
<dbReference type="Proteomes" id="UP000029641">
    <property type="component" value="Unassembled WGS sequence"/>
</dbReference>
<gene>
    <name evidence="2" type="ORF">JCM19301_1964</name>
    <name evidence="3" type="ORF">JCM19302_399</name>
</gene>
<evidence type="ECO:0000256" key="1">
    <source>
        <dbReference type="SAM" id="SignalP"/>
    </source>
</evidence>
<feature type="signal peptide" evidence="1">
    <location>
        <begin position="1"/>
        <end position="23"/>
    </location>
</feature>
<dbReference type="PROSITE" id="PS51257">
    <property type="entry name" value="PROKAR_LIPOPROTEIN"/>
    <property type="match status" value="1"/>
</dbReference>
<dbReference type="EMBL" id="BBNR01000019">
    <property type="protein sequence ID" value="GAL68357.1"/>
    <property type="molecule type" value="Genomic_DNA"/>
</dbReference>
<proteinExistence type="predicted"/>
<dbReference type="Proteomes" id="UP000029646">
    <property type="component" value="Unassembled WGS sequence"/>
</dbReference>
<evidence type="ECO:0000313" key="5">
    <source>
        <dbReference type="Proteomes" id="UP000029646"/>
    </source>
</evidence>
<dbReference type="RefSeq" id="WP_193744389.1">
    <property type="nucleotide sequence ID" value="NZ_BBNR01000019.1"/>
</dbReference>
<reference evidence="4 5" key="1">
    <citation type="journal article" date="2014" name="Genome Announc.">
        <title>Draft Genome Sequence of Marine Flavobacterium Jejuia pallidilutea Strain 11shimoA1 and Pigmentation Mutants.</title>
        <authorList>
            <person name="Takatani N."/>
            <person name="Nakanishi M."/>
            <person name="Meirelles P."/>
            <person name="Mino S."/>
            <person name="Suda W."/>
            <person name="Oshima K."/>
            <person name="Hattori M."/>
            <person name="Ohkuma M."/>
            <person name="Hosokawa M."/>
            <person name="Miyashita K."/>
            <person name="Thompson F.L."/>
            <person name="Niwa A."/>
            <person name="Sawabe T."/>
            <person name="Sawabe T."/>
        </authorList>
    </citation>
    <scope>NUCLEOTIDE SEQUENCE [LARGE SCALE GENOMIC DNA]</scope>
    <source>
        <strain evidence="2 4">JCM 19301</strain>
        <strain evidence="3">JCM 19302</strain>
        <strain evidence="5">JCM19302</strain>
    </source>
</reference>
<sequence length="58" mass="6386">MKLHTFLILILCIVFGACNNSNSKTTQITSEEENQEKTPSLLAYGNVPVSIIMAKMAK</sequence>
<keyword evidence="1" id="KW-0732">Signal</keyword>
<organism evidence="2 4">
    <name type="scientific">Jejuia pallidilutea</name>
    <dbReference type="NCBI Taxonomy" id="504487"/>
    <lineage>
        <taxon>Bacteria</taxon>
        <taxon>Pseudomonadati</taxon>
        <taxon>Bacteroidota</taxon>
        <taxon>Flavobacteriia</taxon>
        <taxon>Flavobacteriales</taxon>
        <taxon>Flavobacteriaceae</taxon>
        <taxon>Jejuia</taxon>
    </lineage>
</organism>
<comment type="caution">
    <text evidence="2">The sequence shown here is derived from an EMBL/GenBank/DDBJ whole genome shotgun (WGS) entry which is preliminary data.</text>
</comment>
<evidence type="ECO:0000313" key="4">
    <source>
        <dbReference type="Proteomes" id="UP000029641"/>
    </source>
</evidence>
<evidence type="ECO:0000313" key="3">
    <source>
        <dbReference type="EMBL" id="GAL73333.1"/>
    </source>
</evidence>
<dbReference type="AlphaFoldDB" id="A0A090WLL5"/>